<keyword evidence="7" id="KW-1185">Reference proteome</keyword>
<accession>A0ABY7F7E1</accession>
<name>A0ABY7F7E1_MYAAR</name>
<evidence type="ECO:0000256" key="5">
    <source>
        <dbReference type="ARBA" id="ARBA00023180"/>
    </source>
</evidence>
<evidence type="ECO:0000256" key="1">
    <source>
        <dbReference type="ARBA" id="ARBA00004613"/>
    </source>
</evidence>
<comment type="similarity">
    <text evidence="2">Belongs to the GILT family.</text>
</comment>
<organism evidence="6 7">
    <name type="scientific">Mya arenaria</name>
    <name type="common">Soft-shell clam</name>
    <dbReference type="NCBI Taxonomy" id="6604"/>
    <lineage>
        <taxon>Eukaryota</taxon>
        <taxon>Metazoa</taxon>
        <taxon>Spiralia</taxon>
        <taxon>Lophotrochozoa</taxon>
        <taxon>Mollusca</taxon>
        <taxon>Bivalvia</taxon>
        <taxon>Autobranchia</taxon>
        <taxon>Heteroconchia</taxon>
        <taxon>Euheterodonta</taxon>
        <taxon>Imparidentia</taxon>
        <taxon>Neoheterodontei</taxon>
        <taxon>Myida</taxon>
        <taxon>Myoidea</taxon>
        <taxon>Myidae</taxon>
        <taxon>Mya</taxon>
    </lineage>
</organism>
<gene>
    <name evidence="6" type="ORF">MAR_032689</name>
</gene>
<dbReference type="PANTHER" id="PTHR13234:SF8">
    <property type="entry name" value="GAMMA-INTERFERON-INDUCIBLE LYSOSOMAL THIOL REDUCTASE"/>
    <property type="match status" value="1"/>
</dbReference>
<protein>
    <submittedName>
        <fullName evidence="6">GILT-like protein</fullName>
    </submittedName>
</protein>
<dbReference type="InterPro" id="IPR004911">
    <property type="entry name" value="Interferon-induced_GILT"/>
</dbReference>
<evidence type="ECO:0000256" key="3">
    <source>
        <dbReference type="ARBA" id="ARBA00022525"/>
    </source>
</evidence>
<keyword evidence="4" id="KW-0732">Signal</keyword>
<comment type="subcellular location">
    <subcellularLocation>
        <location evidence="1">Secreted</location>
    </subcellularLocation>
</comment>
<dbReference type="EMBL" id="CP111021">
    <property type="protein sequence ID" value="WAR18095.1"/>
    <property type="molecule type" value="Genomic_DNA"/>
</dbReference>
<evidence type="ECO:0000256" key="4">
    <source>
        <dbReference type="ARBA" id="ARBA00022729"/>
    </source>
</evidence>
<reference evidence="6" key="1">
    <citation type="submission" date="2022-11" db="EMBL/GenBank/DDBJ databases">
        <title>Centuries of genome instability and evolution in soft-shell clam transmissible cancer (bioRxiv).</title>
        <authorList>
            <person name="Hart S.F.M."/>
            <person name="Yonemitsu M.A."/>
            <person name="Giersch R.M."/>
            <person name="Beal B.F."/>
            <person name="Arriagada G."/>
            <person name="Davis B.W."/>
            <person name="Ostrander E.A."/>
            <person name="Goff S.P."/>
            <person name="Metzger M.J."/>
        </authorList>
    </citation>
    <scope>NUCLEOTIDE SEQUENCE</scope>
    <source>
        <strain evidence="6">MELC-2E11</strain>
        <tissue evidence="6">Siphon/mantle</tissue>
    </source>
</reference>
<keyword evidence="3" id="KW-0964">Secreted</keyword>
<sequence>MNTRAMHLIGNKTAYFPFIHCIEAHQRTQPADAAKKCAKKMHVDLDPISACASGKQGANWEHEMATLTAALYPPHTYAPWITFDGVF</sequence>
<dbReference type="Proteomes" id="UP001164746">
    <property type="component" value="Chromosome 10"/>
</dbReference>
<evidence type="ECO:0000313" key="6">
    <source>
        <dbReference type="EMBL" id="WAR18095.1"/>
    </source>
</evidence>
<evidence type="ECO:0000256" key="2">
    <source>
        <dbReference type="ARBA" id="ARBA00005679"/>
    </source>
</evidence>
<evidence type="ECO:0000313" key="7">
    <source>
        <dbReference type="Proteomes" id="UP001164746"/>
    </source>
</evidence>
<dbReference type="PANTHER" id="PTHR13234">
    <property type="entry name" value="GAMMA-INTERFERON INDUCIBLE LYSOSOMAL THIOL REDUCTASE GILT"/>
    <property type="match status" value="1"/>
</dbReference>
<proteinExistence type="inferred from homology"/>
<keyword evidence="5" id="KW-0325">Glycoprotein</keyword>